<gene>
    <name evidence="2" type="ORF">AVEN_208790_1</name>
    <name evidence="3" type="ORF">AVEN_260756_1</name>
    <name evidence="1" type="ORF">AVEN_41345_1</name>
</gene>
<protein>
    <submittedName>
        <fullName evidence="3">Uncharacterized protein</fullName>
    </submittedName>
</protein>
<proteinExistence type="predicted"/>
<keyword evidence="4" id="KW-1185">Reference proteome</keyword>
<dbReference type="Proteomes" id="UP000499080">
    <property type="component" value="Unassembled WGS sequence"/>
</dbReference>
<dbReference type="EMBL" id="BGPR01025679">
    <property type="protein sequence ID" value="GBN94786.1"/>
    <property type="molecule type" value="Genomic_DNA"/>
</dbReference>
<dbReference type="EMBL" id="BGPR01077478">
    <property type="protein sequence ID" value="GBL65818.1"/>
    <property type="molecule type" value="Genomic_DNA"/>
</dbReference>
<evidence type="ECO:0000313" key="4">
    <source>
        <dbReference type="Proteomes" id="UP000499080"/>
    </source>
</evidence>
<dbReference type="EMBL" id="BGPR01077476">
    <property type="protein sequence ID" value="GBL65804.1"/>
    <property type="molecule type" value="Genomic_DNA"/>
</dbReference>
<comment type="caution">
    <text evidence="3">The sequence shown here is derived from an EMBL/GenBank/DDBJ whole genome shotgun (WGS) entry which is preliminary data.</text>
</comment>
<evidence type="ECO:0000313" key="2">
    <source>
        <dbReference type="EMBL" id="GBL65818.1"/>
    </source>
</evidence>
<organism evidence="3 4">
    <name type="scientific">Araneus ventricosus</name>
    <name type="common">Orbweaver spider</name>
    <name type="synonym">Epeira ventricosa</name>
    <dbReference type="NCBI Taxonomy" id="182803"/>
    <lineage>
        <taxon>Eukaryota</taxon>
        <taxon>Metazoa</taxon>
        <taxon>Ecdysozoa</taxon>
        <taxon>Arthropoda</taxon>
        <taxon>Chelicerata</taxon>
        <taxon>Arachnida</taxon>
        <taxon>Araneae</taxon>
        <taxon>Araneomorphae</taxon>
        <taxon>Entelegynae</taxon>
        <taxon>Araneoidea</taxon>
        <taxon>Araneidae</taxon>
        <taxon>Araneus</taxon>
    </lineage>
</organism>
<sequence length="108" mass="12434">MILSTKQPRAMGNKRTYHETPVFANIGGGFPEALWNTHWFANLSLQVLRRLAANDELPSNTFQFERFSKNRMNLIHPLLSYPIGYEGLSPMAPKICYTDFILVLTKYI</sequence>
<evidence type="ECO:0000313" key="3">
    <source>
        <dbReference type="EMBL" id="GBN94786.1"/>
    </source>
</evidence>
<name>A0A4Y2T5L4_ARAVE</name>
<dbReference type="AlphaFoldDB" id="A0A4Y2T5L4"/>
<reference evidence="3 4" key="1">
    <citation type="journal article" date="2019" name="Sci. Rep.">
        <title>Orb-weaving spider Araneus ventricosus genome elucidates the spidroin gene catalogue.</title>
        <authorList>
            <person name="Kono N."/>
            <person name="Nakamura H."/>
            <person name="Ohtoshi R."/>
            <person name="Moran D.A.P."/>
            <person name="Shinohara A."/>
            <person name="Yoshida Y."/>
            <person name="Fujiwara M."/>
            <person name="Mori M."/>
            <person name="Tomita M."/>
            <person name="Arakawa K."/>
        </authorList>
    </citation>
    <scope>NUCLEOTIDE SEQUENCE [LARGE SCALE GENOMIC DNA]</scope>
</reference>
<evidence type="ECO:0000313" key="1">
    <source>
        <dbReference type="EMBL" id="GBL65804.1"/>
    </source>
</evidence>
<accession>A0A4Y2T5L4</accession>